<feature type="non-terminal residue" evidence="4">
    <location>
        <position position="420"/>
    </location>
</feature>
<evidence type="ECO:0000256" key="3">
    <source>
        <dbReference type="PROSITE-ProRule" id="PRU00221"/>
    </source>
</evidence>
<evidence type="ECO:0000313" key="5">
    <source>
        <dbReference type="Proteomes" id="UP001239994"/>
    </source>
</evidence>
<keyword evidence="1 3" id="KW-0853">WD repeat</keyword>
<dbReference type="Proteomes" id="UP001239994">
    <property type="component" value="Unassembled WGS sequence"/>
</dbReference>
<dbReference type="SUPFAM" id="SSF50978">
    <property type="entry name" value="WD40 repeat-like"/>
    <property type="match status" value="1"/>
</dbReference>
<evidence type="ECO:0008006" key="6">
    <source>
        <dbReference type="Google" id="ProtNLM"/>
    </source>
</evidence>
<accession>A0AAD9DUS6</accession>
<feature type="non-terminal residue" evidence="4">
    <location>
        <position position="1"/>
    </location>
</feature>
<keyword evidence="5" id="KW-1185">Reference proteome</keyword>
<sequence length="420" mass="44241">VVYGEVVMAKAPPPPDPVFTLRGSAAPINALHFQCSGPGPPLLYSGLEKGSVDVWNLNTRRTERVLDGHHGASVIWVSTLPSSDTLLSQGRDMRVCVWDLCEGRSTVTHTLHTGSVGFCQCSQLEADISTTLLAIPGETTEEVKVVDLGSLTTLCSLTPDAKRGMLMCMKMWQDGGGGVEDVIDGGGGVDDMVGDVGGGVDDMVGGGGGDDLVGDVGGGGDDVVGSGGVDDMVGDGGGGLEDVEVGVVDGMADTGPLLTAGYEDGTLVLWDVSLRRPISCLKAHTEPVMCLDFDTGRGKGISGSSDNALSSWTLDSQRSLQIQAPVVLTNPGVSQLRIRGDSKIVASAGWDCRVRVHSWKSLNPLAVLCYHRDQVRCVTFSDHPESTQTLMAAGSRDQLISLWSIYSASRGTRPERHERY</sequence>
<dbReference type="Pfam" id="PF00400">
    <property type="entry name" value="WD40"/>
    <property type="match status" value="4"/>
</dbReference>
<organism evidence="4 5">
    <name type="scientific">Electrophorus voltai</name>
    <dbReference type="NCBI Taxonomy" id="2609070"/>
    <lineage>
        <taxon>Eukaryota</taxon>
        <taxon>Metazoa</taxon>
        <taxon>Chordata</taxon>
        <taxon>Craniata</taxon>
        <taxon>Vertebrata</taxon>
        <taxon>Euteleostomi</taxon>
        <taxon>Actinopterygii</taxon>
        <taxon>Neopterygii</taxon>
        <taxon>Teleostei</taxon>
        <taxon>Ostariophysi</taxon>
        <taxon>Gymnotiformes</taxon>
        <taxon>Gymnotoidei</taxon>
        <taxon>Gymnotidae</taxon>
        <taxon>Electrophorus</taxon>
    </lineage>
</organism>
<dbReference type="AlphaFoldDB" id="A0AAD9DUS6"/>
<feature type="repeat" description="WD" evidence="3">
    <location>
        <begin position="67"/>
        <end position="108"/>
    </location>
</feature>
<comment type="caution">
    <text evidence="4">The sequence shown here is derived from an EMBL/GenBank/DDBJ whole genome shotgun (WGS) entry which is preliminary data.</text>
</comment>
<evidence type="ECO:0000256" key="2">
    <source>
        <dbReference type="ARBA" id="ARBA00022737"/>
    </source>
</evidence>
<dbReference type="PANTHER" id="PTHR19854">
    <property type="entry name" value="TRANSDUCIN BETA-LIKE 3"/>
    <property type="match status" value="1"/>
</dbReference>
<name>A0AAD9DUS6_9TELE</name>
<proteinExistence type="predicted"/>
<keyword evidence="2" id="KW-0677">Repeat</keyword>
<protein>
    <recommendedName>
        <fullName evidence="6">Guanine nucleotide binding protein (G protein), beta polypeptide 1-like</fullName>
    </recommendedName>
</protein>
<dbReference type="InterPro" id="IPR015943">
    <property type="entry name" value="WD40/YVTN_repeat-like_dom_sf"/>
</dbReference>
<evidence type="ECO:0000256" key="1">
    <source>
        <dbReference type="ARBA" id="ARBA00022574"/>
    </source>
</evidence>
<evidence type="ECO:0000313" key="4">
    <source>
        <dbReference type="EMBL" id="KAK1792452.1"/>
    </source>
</evidence>
<dbReference type="Gene3D" id="2.130.10.10">
    <property type="entry name" value="YVTN repeat-like/Quinoprotein amine dehydrogenase"/>
    <property type="match status" value="2"/>
</dbReference>
<reference evidence="4" key="1">
    <citation type="submission" date="2023-03" db="EMBL/GenBank/DDBJ databases">
        <title>Electrophorus voltai genome.</title>
        <authorList>
            <person name="Bian C."/>
        </authorList>
    </citation>
    <scope>NUCLEOTIDE SEQUENCE</scope>
    <source>
        <strain evidence="4">CB-2022</strain>
        <tissue evidence="4">Muscle</tissue>
    </source>
</reference>
<dbReference type="SMART" id="SM00320">
    <property type="entry name" value="WD40"/>
    <property type="match status" value="6"/>
</dbReference>
<dbReference type="PANTHER" id="PTHR19854:SF1">
    <property type="entry name" value="GUANINE NUCLEOTIDE-BINDING PROTEIN SUBUNIT BETA-LIKE PROTEIN 1"/>
    <property type="match status" value="1"/>
</dbReference>
<dbReference type="EMBL" id="JAROKS010000019">
    <property type="protein sequence ID" value="KAK1792452.1"/>
    <property type="molecule type" value="Genomic_DNA"/>
</dbReference>
<dbReference type="InterPro" id="IPR036322">
    <property type="entry name" value="WD40_repeat_dom_sf"/>
</dbReference>
<dbReference type="PROSITE" id="PS50082">
    <property type="entry name" value="WD_REPEATS_2"/>
    <property type="match status" value="3"/>
</dbReference>
<dbReference type="InterPro" id="IPR001680">
    <property type="entry name" value="WD40_rpt"/>
</dbReference>
<feature type="repeat" description="WD" evidence="3">
    <location>
        <begin position="281"/>
        <end position="322"/>
    </location>
</feature>
<feature type="repeat" description="WD" evidence="3">
    <location>
        <begin position="368"/>
        <end position="413"/>
    </location>
</feature>
<gene>
    <name evidence="4" type="ORF">P4O66_012090</name>
</gene>